<keyword evidence="3" id="KW-0665">Pyrimidine biosynthesis</keyword>
<dbReference type="EMBL" id="JAHBBD010000020">
    <property type="protein sequence ID" value="MBW3083371.1"/>
    <property type="molecule type" value="Genomic_DNA"/>
</dbReference>
<evidence type="ECO:0000313" key="4">
    <source>
        <dbReference type="EMBL" id="MBW3083371.1"/>
    </source>
</evidence>
<dbReference type="Proteomes" id="UP000812844">
    <property type="component" value="Unassembled WGS sequence"/>
</dbReference>
<evidence type="ECO:0000313" key="5">
    <source>
        <dbReference type="Proteomes" id="UP000812844"/>
    </source>
</evidence>
<dbReference type="PANTHER" id="PTHR48109">
    <property type="entry name" value="DIHYDROOROTATE DEHYDROGENASE (QUINONE), MITOCHONDRIAL-RELATED"/>
    <property type="match status" value="1"/>
</dbReference>
<protein>
    <submittedName>
        <fullName evidence="4">Diguanylate cyclase</fullName>
    </submittedName>
</protein>
<reference evidence="4 5" key="1">
    <citation type="submission" date="2021-05" db="EMBL/GenBank/DDBJ databases">
        <title>Phylogenetic classification of ten novel species belonging to the genus Bifidobacterium comprising B. colchicus sp. nov., B. abeli sp. nov., B. bicoloris sp. nov., B. guerezis sp. nov., B. rosaliae sp. nov., B. santillanensis sp. nov., B. argentati sp. nov., B. amazzoni sp. nov., B. pluviali sp. nov., and B. pinnaculum sp. nov.</title>
        <authorList>
            <person name="Lugli G.A."/>
            <person name="Ruiz Garcia L."/>
            <person name="Margolles A."/>
            <person name="Ventura M."/>
        </authorList>
    </citation>
    <scope>NUCLEOTIDE SEQUENCE [LARGE SCALE GENOMIC DNA]</scope>
    <source>
        <strain evidence="4 5">6T3</strain>
    </source>
</reference>
<evidence type="ECO:0000256" key="1">
    <source>
        <dbReference type="ARBA" id="ARBA00001917"/>
    </source>
</evidence>
<dbReference type="PANTHER" id="PTHR48109:SF1">
    <property type="entry name" value="DIHYDROOROTATE DEHYDROGENASE (FUMARATE)"/>
    <property type="match status" value="1"/>
</dbReference>
<comment type="pathway">
    <text evidence="2">Pyrimidine metabolism; UMP biosynthesis via de novo pathway.</text>
</comment>
<sequence>MSQANQQFEPFYDVNRTYDDNYAQGPFGAFADALRAPDSAESVVADGDGAASAAARSAVASAITDGAVASATSTARPRESFLGFDVDLPFGIPAGPLLNERFTTAAFRMGFDLAVYKTVRSRAWGCNPFPNVLAVHPRSADGALTPGSPELDEGVLADTRYDSPISISNSFGVPSRDPDVWQPDMRAAIAAAGPGQLLVPSFQGSRVAGMSTDDYIADHVATARLVCETGARLMEMNTSCPNEGHNRLLCHDPHLVARICEAVKGEIGDRPLMIKLAYIPPTATEPHPWSDRSAGAGAAPAGRGRERYTYAHVVDDAALELMVRETAGRGTVQAIAAINTISARLVDADGNQALPGAGRERSGVCGNAIRHAGLDMVARLAAIRERLGLDFAIVGVGGVVAPADYAAYRAAGADAVMSATGAMWDAHLARRIKVADIR</sequence>
<dbReference type="InterPro" id="IPR050074">
    <property type="entry name" value="DHO_dehydrogenase"/>
</dbReference>
<organism evidence="4 5">
    <name type="scientific">Bifidobacterium phasiani</name>
    <dbReference type="NCBI Taxonomy" id="2834431"/>
    <lineage>
        <taxon>Bacteria</taxon>
        <taxon>Bacillati</taxon>
        <taxon>Actinomycetota</taxon>
        <taxon>Actinomycetes</taxon>
        <taxon>Bifidobacteriales</taxon>
        <taxon>Bifidobacteriaceae</taxon>
        <taxon>Bifidobacterium</taxon>
    </lineage>
</organism>
<proteinExistence type="predicted"/>
<comment type="caution">
    <text evidence="4">The sequence shown here is derived from an EMBL/GenBank/DDBJ whole genome shotgun (WGS) entry which is preliminary data.</text>
</comment>
<evidence type="ECO:0000256" key="2">
    <source>
        <dbReference type="ARBA" id="ARBA00004725"/>
    </source>
</evidence>
<name>A0ABS6WCA9_9BIFI</name>
<accession>A0ABS6WCA9</accession>
<comment type="cofactor">
    <cofactor evidence="1">
        <name>FMN</name>
        <dbReference type="ChEBI" id="CHEBI:58210"/>
    </cofactor>
</comment>
<keyword evidence="5" id="KW-1185">Reference proteome</keyword>
<gene>
    <name evidence="4" type="ORF">KIH73_08345</name>
</gene>
<evidence type="ECO:0000256" key="3">
    <source>
        <dbReference type="ARBA" id="ARBA00022975"/>
    </source>
</evidence>